<reference evidence="6" key="2">
    <citation type="submission" date="2025-04" db="UniProtKB">
        <authorList>
            <consortium name="RefSeq"/>
        </authorList>
    </citation>
    <scope>IDENTIFICATION</scope>
    <source>
        <strain evidence="6">J_2021</strain>
        <tissue evidence="6">Erythrocytes</tissue>
    </source>
</reference>
<gene>
    <name evidence="6" type="primary">LOC121403335</name>
    <name evidence="4" type="synonym">CXCLh</name>
</gene>
<dbReference type="Gene3D" id="2.40.50.40">
    <property type="match status" value="1"/>
</dbReference>
<reference evidence="4" key="1">
    <citation type="journal article" date="2018" name="Dev. Growth Differ.">
        <title>Roles of Xenopus chemokine ligand CXCLh (XCXCLh) in early embryogenesis.</title>
        <authorList>
            <person name="Goto T."/>
            <person name="Ito Y."/>
            <person name="Michiue T."/>
        </authorList>
    </citation>
    <scope>NUCLEOTIDE SEQUENCE</scope>
    <source>
        <tissue evidence="4">Whole embryo</tissue>
    </source>
</reference>
<evidence type="ECO:0000313" key="6">
    <source>
        <dbReference type="RefSeq" id="XP_041447014.1"/>
    </source>
</evidence>
<dbReference type="Pfam" id="PF00048">
    <property type="entry name" value="IL8"/>
    <property type="match status" value="1"/>
</dbReference>
<dbReference type="CTD" id="121403335"/>
<evidence type="ECO:0000313" key="4">
    <source>
        <dbReference type="EMBL" id="BBC77307.1"/>
    </source>
</evidence>
<dbReference type="GeneID" id="121403335"/>
<dbReference type="RefSeq" id="XP_041447014.1">
    <property type="nucleotide sequence ID" value="XM_041591080.1"/>
</dbReference>
<proteinExistence type="evidence at transcript level"/>
<evidence type="ECO:0000313" key="5">
    <source>
        <dbReference type="Proteomes" id="UP000186698"/>
    </source>
</evidence>
<sequence length="99" mass="10963">MASKYAIILCVLILCAALIEGQGTGGRRCLCKKLSKKLRLKGLIKIEVYPVHSRCENVEYVATIKGSKKTKCLSPKAKLLNEILSAKGKLQSIKVIRYE</sequence>
<dbReference type="OMA" id="RCENIEY"/>
<feature type="domain" description="Chemokine interleukin-8-like" evidence="3">
    <location>
        <begin position="28"/>
        <end position="84"/>
    </location>
</feature>
<dbReference type="AlphaFoldDB" id="A0A1L8HVH5"/>
<feature type="chain" id="PRO_5044562489" evidence="2">
    <location>
        <begin position="22"/>
        <end position="99"/>
    </location>
</feature>
<dbReference type="PaxDb" id="8355-A0A1L8HVH5"/>
<keyword evidence="1" id="KW-0202">Cytokine</keyword>
<keyword evidence="5" id="KW-1185">Reference proteome</keyword>
<dbReference type="EMBL" id="LC369585">
    <property type="protein sequence ID" value="BBC77307.1"/>
    <property type="molecule type" value="mRNA"/>
</dbReference>
<dbReference type="Proteomes" id="UP000186698">
    <property type="component" value="Chromosome 1L"/>
</dbReference>
<dbReference type="KEGG" id="xla:121403335"/>
<name>A0A1L8HVH5_XENLA</name>
<keyword evidence="2" id="KW-0732">Signal</keyword>
<dbReference type="InterPro" id="IPR036048">
    <property type="entry name" value="Interleukin_8-like_sf"/>
</dbReference>
<dbReference type="InterPro" id="IPR001089">
    <property type="entry name" value="Chemokine_CXC"/>
</dbReference>
<accession>A0A1L8HVH5</accession>
<protein>
    <submittedName>
        <fullName evidence="6">C-X-C motif chemokine 11-1-like</fullName>
    </submittedName>
    <submittedName>
        <fullName evidence="4">C-X-C motif chemokine ligand</fullName>
    </submittedName>
</protein>
<dbReference type="PRINTS" id="PR00437">
    <property type="entry name" value="SMALLCYTKCXC"/>
</dbReference>
<dbReference type="PRINTS" id="PR00436">
    <property type="entry name" value="INTERLEUKIN8"/>
</dbReference>
<feature type="signal peptide" evidence="2">
    <location>
        <begin position="1"/>
        <end position="21"/>
    </location>
</feature>
<dbReference type="GO" id="GO:0005615">
    <property type="term" value="C:extracellular space"/>
    <property type="evidence" value="ECO:0007669"/>
    <property type="project" value="UniProtKB-KW"/>
</dbReference>
<dbReference type="STRING" id="8355.A0A1L8HVH5"/>
<dbReference type="GO" id="GO:0008009">
    <property type="term" value="F:chemokine activity"/>
    <property type="evidence" value="ECO:0007669"/>
    <property type="project" value="InterPro"/>
</dbReference>
<dbReference type="InterPro" id="IPR001811">
    <property type="entry name" value="Chemokine_IL8-like_dom"/>
</dbReference>
<dbReference type="SUPFAM" id="SSF54117">
    <property type="entry name" value="Interleukin 8-like chemokines"/>
    <property type="match status" value="1"/>
</dbReference>
<organism evidence="5 6">
    <name type="scientific">Xenopus laevis</name>
    <name type="common">African clawed frog</name>
    <dbReference type="NCBI Taxonomy" id="8355"/>
    <lineage>
        <taxon>Eukaryota</taxon>
        <taxon>Metazoa</taxon>
        <taxon>Chordata</taxon>
        <taxon>Craniata</taxon>
        <taxon>Vertebrata</taxon>
        <taxon>Euteleostomi</taxon>
        <taxon>Amphibia</taxon>
        <taxon>Batrachia</taxon>
        <taxon>Anura</taxon>
        <taxon>Pipoidea</taxon>
        <taxon>Pipidae</taxon>
        <taxon>Xenopodinae</taxon>
        <taxon>Xenopus</taxon>
        <taxon>Xenopus</taxon>
    </lineage>
</organism>
<evidence type="ECO:0000256" key="1">
    <source>
        <dbReference type="ARBA" id="ARBA00022514"/>
    </source>
</evidence>
<evidence type="ECO:0000256" key="2">
    <source>
        <dbReference type="SAM" id="SignalP"/>
    </source>
</evidence>
<dbReference type="GO" id="GO:0006955">
    <property type="term" value="P:immune response"/>
    <property type="evidence" value="ECO:0007669"/>
    <property type="project" value="InterPro"/>
</dbReference>
<evidence type="ECO:0000259" key="3">
    <source>
        <dbReference type="Pfam" id="PF00048"/>
    </source>
</evidence>